<feature type="transmembrane region" description="Helical" evidence="1">
    <location>
        <begin position="175"/>
        <end position="194"/>
    </location>
</feature>
<protein>
    <recommendedName>
        <fullName evidence="4">BZIP domain-containing protein</fullName>
    </recommendedName>
</protein>
<gene>
    <name evidence="2" type="ORF">FJTKL_15580</name>
</gene>
<dbReference type="EMBL" id="JBAWTH010000009">
    <property type="protein sequence ID" value="KAL2290495.1"/>
    <property type="molecule type" value="Genomic_DNA"/>
</dbReference>
<evidence type="ECO:0000313" key="3">
    <source>
        <dbReference type="Proteomes" id="UP001600888"/>
    </source>
</evidence>
<keyword evidence="1" id="KW-0472">Membrane</keyword>
<proteinExistence type="predicted"/>
<feature type="transmembrane region" description="Helical" evidence="1">
    <location>
        <begin position="98"/>
        <end position="121"/>
    </location>
</feature>
<keyword evidence="3" id="KW-1185">Reference proteome</keyword>
<keyword evidence="1" id="KW-0812">Transmembrane</keyword>
<keyword evidence="1" id="KW-1133">Transmembrane helix</keyword>
<accession>A0ABR4F721</accession>
<evidence type="ECO:0000313" key="2">
    <source>
        <dbReference type="EMBL" id="KAL2290495.1"/>
    </source>
</evidence>
<name>A0ABR4F721_9PEZI</name>
<sequence length="211" mass="23439">MGPAGQSQRTRPSTVWEEVDDEERLCRRKRRKTKDQRQESRVIRSQAISDSIGRLGENNEVNGSAAPPLLLQTRLPRLARRDRTKRQHQDRLRRRPRYWIRLPTSTVAFLYPSVCLSLSAWPVPSNPFRHDFVFANAASAMVLRQPVTPLPIHQSQAFDKPSPGPPSGPVTVPTVAPVAVTVTVTATVSCMLLAGNCALPRIASPCPALHT</sequence>
<dbReference type="Proteomes" id="UP001600888">
    <property type="component" value="Unassembled WGS sequence"/>
</dbReference>
<comment type="caution">
    <text evidence="2">The sequence shown here is derived from an EMBL/GenBank/DDBJ whole genome shotgun (WGS) entry which is preliminary data.</text>
</comment>
<evidence type="ECO:0000256" key="1">
    <source>
        <dbReference type="SAM" id="Phobius"/>
    </source>
</evidence>
<evidence type="ECO:0008006" key="4">
    <source>
        <dbReference type="Google" id="ProtNLM"/>
    </source>
</evidence>
<organism evidence="2 3">
    <name type="scientific">Diaporthe vaccinii</name>
    <dbReference type="NCBI Taxonomy" id="105482"/>
    <lineage>
        <taxon>Eukaryota</taxon>
        <taxon>Fungi</taxon>
        <taxon>Dikarya</taxon>
        <taxon>Ascomycota</taxon>
        <taxon>Pezizomycotina</taxon>
        <taxon>Sordariomycetes</taxon>
        <taxon>Sordariomycetidae</taxon>
        <taxon>Diaporthales</taxon>
        <taxon>Diaporthaceae</taxon>
        <taxon>Diaporthe</taxon>
        <taxon>Diaporthe eres species complex</taxon>
    </lineage>
</organism>
<reference evidence="2 3" key="1">
    <citation type="submission" date="2024-03" db="EMBL/GenBank/DDBJ databases">
        <title>A high-quality draft genome sequence of Diaporthe vaccinii, a causative agent of upright dieback and viscid rot disease in cranberry plants.</title>
        <authorList>
            <person name="Sarrasin M."/>
            <person name="Lang B.F."/>
            <person name="Burger G."/>
        </authorList>
    </citation>
    <scope>NUCLEOTIDE SEQUENCE [LARGE SCALE GENOMIC DNA]</scope>
    <source>
        <strain evidence="2 3">IS7</strain>
    </source>
</reference>